<comment type="caution">
    <text evidence="1">The sequence shown here is derived from an EMBL/GenBank/DDBJ whole genome shotgun (WGS) entry which is preliminary data.</text>
</comment>
<dbReference type="EMBL" id="JBHSGV010000004">
    <property type="protein sequence ID" value="MFC4748145.1"/>
    <property type="molecule type" value="Genomic_DNA"/>
</dbReference>
<sequence>MKHNLFNEIKSVIPDLDREWKEKYALFLTDENLELFSENLISFHNEKSEISRLPYFKDEIVVSLQDAVFYFKAVLEDFENGSSHLRESLIQTFEETPFEKILLILGQRLTSASQRNENGIPPAKEILLESCFEPFNKEISIVARAWEKHVGRKKDSIFGEIKGNTIQKKEKVEELIHYIICHKTWWNIFYHYKHGLVYEIRVQNGQGLRWSADGKKFIGFLEDFLEE</sequence>
<organism evidence="1 2">
    <name type="scientific">Flavobacterium branchiicola</name>
    <dbReference type="NCBI Taxonomy" id="1114875"/>
    <lineage>
        <taxon>Bacteria</taxon>
        <taxon>Pseudomonadati</taxon>
        <taxon>Bacteroidota</taxon>
        <taxon>Flavobacteriia</taxon>
        <taxon>Flavobacteriales</taxon>
        <taxon>Flavobacteriaceae</taxon>
        <taxon>Flavobacterium</taxon>
    </lineage>
</organism>
<accession>A0ABV9PHS3</accession>
<dbReference type="PANTHER" id="PTHR34204:SF3">
    <property type="entry name" value="ASCH DOMAIN-CONTAINING PROTEIN"/>
    <property type="match status" value="1"/>
</dbReference>
<keyword evidence="2" id="KW-1185">Reference proteome</keyword>
<dbReference type="Proteomes" id="UP001595935">
    <property type="component" value="Unassembled WGS sequence"/>
</dbReference>
<gene>
    <name evidence="1" type="ORF">ACFO5S_11850</name>
</gene>
<proteinExistence type="predicted"/>
<name>A0ABV9PHS3_9FLAO</name>
<evidence type="ECO:0000313" key="1">
    <source>
        <dbReference type="EMBL" id="MFC4748145.1"/>
    </source>
</evidence>
<protein>
    <submittedName>
        <fullName evidence="1">Uncharacterized protein</fullName>
    </submittedName>
</protein>
<evidence type="ECO:0000313" key="2">
    <source>
        <dbReference type="Proteomes" id="UP001595935"/>
    </source>
</evidence>
<dbReference type="RefSeq" id="WP_213258134.1">
    <property type="nucleotide sequence ID" value="NZ_JAGYWA010000004.1"/>
</dbReference>
<dbReference type="PANTHER" id="PTHR34204">
    <property type="entry name" value="RNA-BINDING ASCH DOMAIN PROTEIN"/>
    <property type="match status" value="1"/>
</dbReference>
<reference evidence="2" key="1">
    <citation type="journal article" date="2019" name="Int. J. Syst. Evol. Microbiol.">
        <title>The Global Catalogue of Microorganisms (GCM) 10K type strain sequencing project: providing services to taxonomists for standard genome sequencing and annotation.</title>
        <authorList>
            <consortium name="The Broad Institute Genomics Platform"/>
            <consortium name="The Broad Institute Genome Sequencing Center for Infectious Disease"/>
            <person name="Wu L."/>
            <person name="Ma J."/>
        </authorList>
    </citation>
    <scope>NUCLEOTIDE SEQUENCE [LARGE SCALE GENOMIC DNA]</scope>
    <source>
        <strain evidence="2">WYCCWR 13023</strain>
    </source>
</reference>